<organism evidence="2 3">
    <name type="scientific">Austropuccinia psidii MF-1</name>
    <dbReference type="NCBI Taxonomy" id="1389203"/>
    <lineage>
        <taxon>Eukaryota</taxon>
        <taxon>Fungi</taxon>
        <taxon>Dikarya</taxon>
        <taxon>Basidiomycota</taxon>
        <taxon>Pucciniomycotina</taxon>
        <taxon>Pucciniomycetes</taxon>
        <taxon>Pucciniales</taxon>
        <taxon>Sphaerophragmiaceae</taxon>
        <taxon>Austropuccinia</taxon>
    </lineage>
</organism>
<feature type="compositionally biased region" description="Polar residues" evidence="1">
    <location>
        <begin position="315"/>
        <end position="325"/>
    </location>
</feature>
<name>A0A9Q3BT46_9BASI</name>
<evidence type="ECO:0000313" key="3">
    <source>
        <dbReference type="Proteomes" id="UP000765509"/>
    </source>
</evidence>
<reference evidence="2" key="1">
    <citation type="submission" date="2021-03" db="EMBL/GenBank/DDBJ databases">
        <title>Draft genome sequence of rust myrtle Austropuccinia psidii MF-1, a brazilian biotype.</title>
        <authorList>
            <person name="Quecine M.C."/>
            <person name="Pachon D.M.R."/>
            <person name="Bonatelli M.L."/>
            <person name="Correr F.H."/>
            <person name="Franceschini L.M."/>
            <person name="Leite T.F."/>
            <person name="Margarido G.R.A."/>
            <person name="Almeida C.A."/>
            <person name="Ferrarezi J.A."/>
            <person name="Labate C.A."/>
        </authorList>
    </citation>
    <scope>NUCLEOTIDE SEQUENCE</scope>
    <source>
        <strain evidence="2">MF-1</strain>
    </source>
</reference>
<comment type="caution">
    <text evidence="2">The sequence shown here is derived from an EMBL/GenBank/DDBJ whole genome shotgun (WGS) entry which is preliminary data.</text>
</comment>
<keyword evidence="3" id="KW-1185">Reference proteome</keyword>
<evidence type="ECO:0000256" key="1">
    <source>
        <dbReference type="SAM" id="MobiDB-lite"/>
    </source>
</evidence>
<feature type="compositionally biased region" description="Polar residues" evidence="1">
    <location>
        <begin position="109"/>
        <end position="125"/>
    </location>
</feature>
<proteinExistence type="predicted"/>
<gene>
    <name evidence="2" type="ORF">O181_010106</name>
</gene>
<evidence type="ECO:0000313" key="2">
    <source>
        <dbReference type="EMBL" id="MBW0470391.1"/>
    </source>
</evidence>
<sequence length="434" mass="48296">MNKQDLESPLRLGSGSSASDKLHSVPFSVSKTHDVLGATADHRRSLKMKPRVTYSVVFVCGLVINCGICPHPEFLKNQELLKTSELEEVTSPGESVQSQPHLLQSDFQGATNELNTPPTTLSLGNPSPSQYQVPPSSIVASSRHGSQVWDLRRHPPAQRPPNYAVPEESDEEVVSWQTHYNLLPSPHSPIISNRLPNQEAAAKPMFQNFEIRNAVWRGRQDLLERQLAQLNVPNQFPHNIALLGTKIPKAHQQEPLPQSYSSSYIFGANSHPNFYNNLQLAHASSMRTNMLEPQGPSLTKKRMRSPESDGLTFKPKSSMSDYKDQTVSLSRSHLTLSPTQQEHQPFWLQIKANISLCYFHSPVYFQEALIKHDHQPEGATQSETHNPPTFIDFLGLNPGNPDLKGKQPIEPTQQPSQPSSPDVTLTDPSTASDT</sequence>
<dbReference type="AlphaFoldDB" id="A0A9Q3BT46"/>
<protein>
    <submittedName>
        <fullName evidence="2">Uncharacterized protein</fullName>
    </submittedName>
</protein>
<feature type="region of interest" description="Disordered" evidence="1">
    <location>
        <begin position="292"/>
        <end position="325"/>
    </location>
</feature>
<feature type="compositionally biased region" description="Low complexity" evidence="1">
    <location>
        <begin position="126"/>
        <end position="137"/>
    </location>
</feature>
<feature type="region of interest" description="Disordered" evidence="1">
    <location>
        <begin position="375"/>
        <end position="434"/>
    </location>
</feature>
<feature type="region of interest" description="Disordered" evidence="1">
    <location>
        <begin position="1"/>
        <end position="21"/>
    </location>
</feature>
<accession>A0A9Q3BT46</accession>
<dbReference type="Proteomes" id="UP000765509">
    <property type="component" value="Unassembled WGS sequence"/>
</dbReference>
<dbReference type="EMBL" id="AVOT02002448">
    <property type="protein sequence ID" value="MBW0470391.1"/>
    <property type="molecule type" value="Genomic_DNA"/>
</dbReference>
<feature type="compositionally biased region" description="Polar residues" evidence="1">
    <location>
        <begin position="378"/>
        <end position="387"/>
    </location>
</feature>
<feature type="compositionally biased region" description="Polar residues" evidence="1">
    <location>
        <begin position="422"/>
        <end position="434"/>
    </location>
</feature>
<feature type="region of interest" description="Disordered" evidence="1">
    <location>
        <begin position="109"/>
        <end position="166"/>
    </location>
</feature>